<reference evidence="2" key="1">
    <citation type="submission" date="2014-05" db="EMBL/GenBank/DDBJ databases">
        <authorList>
            <person name="Chronopoulou M."/>
        </authorList>
    </citation>
    <scope>NUCLEOTIDE SEQUENCE</scope>
    <source>
        <tissue evidence="2">Whole organism</tissue>
    </source>
</reference>
<proteinExistence type="predicted"/>
<keyword evidence="1" id="KW-0472">Membrane</keyword>
<feature type="transmembrane region" description="Helical" evidence="1">
    <location>
        <begin position="63"/>
        <end position="82"/>
    </location>
</feature>
<dbReference type="AlphaFoldDB" id="A0A0K2UT13"/>
<evidence type="ECO:0000313" key="2">
    <source>
        <dbReference type="EMBL" id="CDW41404.1"/>
    </source>
</evidence>
<keyword evidence="1" id="KW-0812">Transmembrane</keyword>
<evidence type="ECO:0000256" key="1">
    <source>
        <dbReference type="SAM" id="Phobius"/>
    </source>
</evidence>
<name>A0A0K2UT13_LEPSM</name>
<accession>A0A0K2UT13</accession>
<dbReference type="EMBL" id="HACA01024043">
    <property type="protein sequence ID" value="CDW41404.1"/>
    <property type="molecule type" value="Transcribed_RNA"/>
</dbReference>
<organism evidence="2">
    <name type="scientific">Lepeophtheirus salmonis</name>
    <name type="common">Salmon louse</name>
    <name type="synonym">Caligus salmonis</name>
    <dbReference type="NCBI Taxonomy" id="72036"/>
    <lineage>
        <taxon>Eukaryota</taxon>
        <taxon>Metazoa</taxon>
        <taxon>Ecdysozoa</taxon>
        <taxon>Arthropoda</taxon>
        <taxon>Crustacea</taxon>
        <taxon>Multicrustacea</taxon>
        <taxon>Hexanauplia</taxon>
        <taxon>Copepoda</taxon>
        <taxon>Siphonostomatoida</taxon>
        <taxon>Caligidae</taxon>
        <taxon>Lepeophtheirus</taxon>
    </lineage>
</organism>
<protein>
    <submittedName>
        <fullName evidence="2">Uncharacterized protein</fullName>
    </submittedName>
</protein>
<keyword evidence="1" id="KW-1133">Transmembrane helix</keyword>
<sequence>MEAKRHEVAALLRAGISHKEIFEAASTIGRIKRRLDMAEGLEDKPRSRTPVLKATKKKIRTQIKINPVLSIRMLCIVFYLVLNHDVGICFK</sequence>